<dbReference type="Pfam" id="PF01582">
    <property type="entry name" value="TIR"/>
    <property type="match status" value="1"/>
</dbReference>
<reference evidence="6 7" key="1">
    <citation type="submission" date="2017-11" db="EMBL/GenBank/DDBJ databases">
        <title>De-novo sequencing of pomegranate (Punica granatum L.) genome.</title>
        <authorList>
            <person name="Akparov Z."/>
            <person name="Amiraslanov A."/>
            <person name="Hajiyeva S."/>
            <person name="Abbasov M."/>
            <person name="Kaur K."/>
            <person name="Hamwieh A."/>
            <person name="Solovyev V."/>
            <person name="Salamov A."/>
            <person name="Braich B."/>
            <person name="Kosarev P."/>
            <person name="Mahmoud A."/>
            <person name="Hajiyev E."/>
            <person name="Babayeva S."/>
            <person name="Izzatullayeva V."/>
            <person name="Mammadov A."/>
            <person name="Mammadov A."/>
            <person name="Sharifova S."/>
            <person name="Ojaghi J."/>
            <person name="Eynullazada K."/>
            <person name="Bayramov B."/>
            <person name="Abdulazimova A."/>
            <person name="Shahmuradov I."/>
        </authorList>
    </citation>
    <scope>NUCLEOTIDE SEQUENCE [LARGE SCALE GENOMIC DNA]</scope>
    <source>
        <strain evidence="7">cv. AG2017</strain>
        <tissue evidence="6">Leaf</tissue>
    </source>
</reference>
<dbReference type="GO" id="GO:0007165">
    <property type="term" value="P:signal transduction"/>
    <property type="evidence" value="ECO:0007669"/>
    <property type="project" value="InterPro"/>
</dbReference>
<dbReference type="Proteomes" id="UP000233551">
    <property type="component" value="Unassembled WGS sequence"/>
</dbReference>
<comment type="caution">
    <text evidence="6">The sequence shown here is derived from an EMBL/GenBank/DDBJ whole genome shotgun (WGS) entry which is preliminary data.</text>
</comment>
<organism evidence="6 7">
    <name type="scientific">Punica granatum</name>
    <name type="common">Pomegranate</name>
    <dbReference type="NCBI Taxonomy" id="22663"/>
    <lineage>
        <taxon>Eukaryota</taxon>
        <taxon>Viridiplantae</taxon>
        <taxon>Streptophyta</taxon>
        <taxon>Embryophyta</taxon>
        <taxon>Tracheophyta</taxon>
        <taxon>Spermatophyta</taxon>
        <taxon>Magnoliopsida</taxon>
        <taxon>eudicotyledons</taxon>
        <taxon>Gunneridae</taxon>
        <taxon>Pentapetalae</taxon>
        <taxon>rosids</taxon>
        <taxon>malvids</taxon>
        <taxon>Myrtales</taxon>
        <taxon>Lythraceae</taxon>
        <taxon>Punica</taxon>
    </lineage>
</organism>
<sequence>MASSDAGREGRMVDFCTPCWKPLFRTHKPSHECKTIDKIGSDHAPAAPHSRVMEYEVFLSFRGPDTRRGFADYLYFSLRDAGVRVFRDNEELRSGDEIGPGLCQGILQSKISIPIFSEGYASSKWCLRELAIIAECRRKVEQIVMPIFYDVTPDQVKNQTGKYKEALRRHANECRQCVGQWRSALSEVGRLKGWVLKDTADG</sequence>
<dbReference type="PANTHER" id="PTHR32009">
    <property type="entry name" value="TMV RESISTANCE PROTEIN N-LIKE"/>
    <property type="match status" value="1"/>
</dbReference>
<evidence type="ECO:0000259" key="5">
    <source>
        <dbReference type="PROSITE" id="PS50104"/>
    </source>
</evidence>
<gene>
    <name evidence="6" type="ORF">CRG98_044816</name>
</gene>
<evidence type="ECO:0000256" key="2">
    <source>
        <dbReference type="ARBA" id="ARBA00022801"/>
    </source>
</evidence>
<keyword evidence="7" id="KW-1185">Reference proteome</keyword>
<dbReference type="FunFam" id="3.40.50.10140:FF:000007">
    <property type="entry name" value="Disease resistance protein (TIR-NBS-LRR class)"/>
    <property type="match status" value="1"/>
</dbReference>
<protein>
    <recommendedName>
        <fullName evidence="1">ADP-ribosyl cyclase/cyclic ADP-ribose hydrolase</fullName>
        <ecNumber evidence="1">3.2.2.6</ecNumber>
    </recommendedName>
</protein>
<keyword evidence="2" id="KW-0378">Hydrolase</keyword>
<dbReference type="GO" id="GO:0061809">
    <property type="term" value="F:NAD+ nucleosidase activity, cyclic ADP-ribose generating"/>
    <property type="evidence" value="ECO:0007669"/>
    <property type="project" value="UniProtKB-EC"/>
</dbReference>
<comment type="catalytic activity">
    <reaction evidence="4">
        <text>NAD(+) + H2O = ADP-D-ribose + nicotinamide + H(+)</text>
        <dbReference type="Rhea" id="RHEA:16301"/>
        <dbReference type="ChEBI" id="CHEBI:15377"/>
        <dbReference type="ChEBI" id="CHEBI:15378"/>
        <dbReference type="ChEBI" id="CHEBI:17154"/>
        <dbReference type="ChEBI" id="CHEBI:57540"/>
        <dbReference type="ChEBI" id="CHEBI:57967"/>
        <dbReference type="EC" id="3.2.2.6"/>
    </reaction>
    <physiologicalReaction direction="left-to-right" evidence="4">
        <dbReference type="Rhea" id="RHEA:16302"/>
    </physiologicalReaction>
</comment>
<dbReference type="InterPro" id="IPR000157">
    <property type="entry name" value="TIR_dom"/>
</dbReference>
<evidence type="ECO:0000313" key="6">
    <source>
        <dbReference type="EMBL" id="PKI34799.1"/>
    </source>
</evidence>
<proteinExistence type="predicted"/>
<dbReference type="AlphaFoldDB" id="A0A2I0HSV3"/>
<evidence type="ECO:0000313" key="7">
    <source>
        <dbReference type="Proteomes" id="UP000233551"/>
    </source>
</evidence>
<dbReference type="STRING" id="22663.A0A2I0HSV3"/>
<name>A0A2I0HSV3_PUNGR</name>
<accession>A0A2I0HSV3</accession>
<dbReference type="EMBL" id="PGOL01005658">
    <property type="protein sequence ID" value="PKI34799.1"/>
    <property type="molecule type" value="Genomic_DNA"/>
</dbReference>
<evidence type="ECO:0000256" key="3">
    <source>
        <dbReference type="ARBA" id="ARBA00023027"/>
    </source>
</evidence>
<dbReference type="SUPFAM" id="SSF52200">
    <property type="entry name" value="Toll/Interleukin receptor TIR domain"/>
    <property type="match status" value="1"/>
</dbReference>
<feature type="domain" description="TIR" evidence="5">
    <location>
        <begin position="53"/>
        <end position="199"/>
    </location>
</feature>
<dbReference type="Gene3D" id="3.40.50.10140">
    <property type="entry name" value="Toll/interleukin-1 receptor homology (TIR) domain"/>
    <property type="match status" value="1"/>
</dbReference>
<dbReference type="EC" id="3.2.2.6" evidence="1"/>
<evidence type="ECO:0000256" key="4">
    <source>
        <dbReference type="ARBA" id="ARBA00047304"/>
    </source>
</evidence>
<evidence type="ECO:0000256" key="1">
    <source>
        <dbReference type="ARBA" id="ARBA00011982"/>
    </source>
</evidence>
<dbReference type="PROSITE" id="PS50104">
    <property type="entry name" value="TIR"/>
    <property type="match status" value="1"/>
</dbReference>
<dbReference type="InterPro" id="IPR035897">
    <property type="entry name" value="Toll_tir_struct_dom_sf"/>
</dbReference>
<dbReference type="PANTHER" id="PTHR32009:SF39">
    <property type="entry name" value="TIR DOMAIN-CONTAINING PROTEIN"/>
    <property type="match status" value="1"/>
</dbReference>
<keyword evidence="3" id="KW-0520">NAD</keyword>
<dbReference type="SMART" id="SM00255">
    <property type="entry name" value="TIR"/>
    <property type="match status" value="1"/>
</dbReference>